<evidence type="ECO:0000256" key="11">
    <source>
        <dbReference type="ARBA" id="ARBA00048919"/>
    </source>
</evidence>
<dbReference type="AlphaFoldDB" id="A0A8S1B5B2"/>
<proteinExistence type="inferred from homology"/>
<keyword evidence="2" id="KW-0378">Hydrolase</keyword>
<dbReference type="Proteomes" id="UP000494106">
    <property type="component" value="Unassembled WGS sequence"/>
</dbReference>
<dbReference type="EC" id="3.1.1.116" evidence="3"/>
<evidence type="ECO:0000256" key="9">
    <source>
        <dbReference type="ARBA" id="ARBA00048504"/>
    </source>
</evidence>
<feature type="domain" description="AB hydrolase-1" evidence="13">
    <location>
        <begin position="664"/>
        <end position="874"/>
    </location>
</feature>
<evidence type="ECO:0000256" key="5">
    <source>
        <dbReference type="ARBA" id="ARBA00043667"/>
    </source>
</evidence>
<evidence type="ECO:0000256" key="10">
    <source>
        <dbReference type="ARBA" id="ARBA00048513"/>
    </source>
</evidence>
<comment type="catalytic activity">
    <reaction evidence="5">
        <text>a 1,2-diacyl-sn-glycerol + H2O = a 2-acylglycerol + a fatty acid + H(+)</text>
        <dbReference type="Rhea" id="RHEA:33275"/>
        <dbReference type="ChEBI" id="CHEBI:15377"/>
        <dbReference type="ChEBI" id="CHEBI:15378"/>
        <dbReference type="ChEBI" id="CHEBI:17389"/>
        <dbReference type="ChEBI" id="CHEBI:17815"/>
        <dbReference type="ChEBI" id="CHEBI:28868"/>
        <dbReference type="EC" id="3.1.1.116"/>
    </reaction>
</comment>
<evidence type="ECO:0000313" key="14">
    <source>
        <dbReference type="EMBL" id="CAB3256913.1"/>
    </source>
</evidence>
<comment type="catalytic activity">
    <reaction evidence="6">
        <text>a 1,3-diacyl-sn-glycerol + H2O = a 1-acyl-sn-glycerol + a fatty acid + H(+)</text>
        <dbReference type="Rhea" id="RHEA:38503"/>
        <dbReference type="ChEBI" id="CHEBI:15377"/>
        <dbReference type="ChEBI" id="CHEBI:15378"/>
        <dbReference type="ChEBI" id="CHEBI:28868"/>
        <dbReference type="ChEBI" id="CHEBI:64683"/>
        <dbReference type="ChEBI" id="CHEBI:77272"/>
    </reaction>
</comment>
<evidence type="ECO:0000313" key="15">
    <source>
        <dbReference type="Proteomes" id="UP000494106"/>
    </source>
</evidence>
<keyword evidence="12" id="KW-0732">Signal</keyword>
<dbReference type="GO" id="GO:0005739">
    <property type="term" value="C:mitochondrion"/>
    <property type="evidence" value="ECO:0007669"/>
    <property type="project" value="TreeGrafter"/>
</dbReference>
<dbReference type="InterPro" id="IPR000073">
    <property type="entry name" value="AB_hydrolase_1"/>
</dbReference>
<dbReference type="SUPFAM" id="SSF53474">
    <property type="entry name" value="alpha/beta-Hydrolases"/>
    <property type="match status" value="1"/>
</dbReference>
<feature type="signal peptide" evidence="12">
    <location>
        <begin position="1"/>
        <end position="20"/>
    </location>
</feature>
<comment type="similarity">
    <text evidence="1">Belongs to the AB hydrolase superfamily.</text>
</comment>
<gene>
    <name evidence="14" type="ORF">APLA_LOCUS15643</name>
</gene>
<accession>A0A8S1B5B2</accession>
<evidence type="ECO:0000256" key="4">
    <source>
        <dbReference type="ARBA" id="ARBA00042703"/>
    </source>
</evidence>
<dbReference type="Gene3D" id="3.40.50.1820">
    <property type="entry name" value="alpha/beta hydrolase"/>
    <property type="match status" value="1"/>
</dbReference>
<feature type="chain" id="PRO_5035780714" description="sn-1-specific diacylglycerol lipase ABHD11" evidence="12">
    <location>
        <begin position="21"/>
        <end position="889"/>
    </location>
</feature>
<comment type="catalytic activity">
    <reaction evidence="10">
        <text>1-octadecanoyl-2-(9Z-octadecenoyl)-sn-glycerol + H2O = 2-(9Z-octadecenoyl)-glycerol + octadecanoate + H(+)</text>
        <dbReference type="Rhea" id="RHEA:77103"/>
        <dbReference type="ChEBI" id="CHEBI:15377"/>
        <dbReference type="ChEBI" id="CHEBI:15378"/>
        <dbReference type="ChEBI" id="CHEBI:25629"/>
        <dbReference type="ChEBI" id="CHEBI:73990"/>
        <dbReference type="ChEBI" id="CHEBI:75468"/>
    </reaction>
</comment>
<dbReference type="PANTHER" id="PTHR46118">
    <property type="entry name" value="PROTEIN ABHD11"/>
    <property type="match status" value="1"/>
</dbReference>
<sequence>MFVLLIGCVFQFSLIKDSLSNQTQPNHLEVSLKDVNTLLADLDDEIAVERELLSQIDETDAAAAQGNFEMKLNIDPPPFIEREFEESAHEGDHKYSPRSDESHVTWQQRDMLTWPSEKDTKIVPDMPVLQHEWALEDPFGQATQSVSPVTITKLTTTVTRYQSQTPDVNINLHDHPFRRSIIKFMQEEQVKYVCAFAKAVFASMVRKSDEDVKVILEAFAITVIRMADKNELICLSKVLQARLRAVATMTLKLEPILFIKMCKAFLIALRHRLTTFPDGIDLLKVYDHFFNIKEGNQLLDVIVAVDNYNVKDYGKPLAMTLAEKCIRVLIAPIIRLCGSPQVQNFINKVNDVYEKRFLSKRPMPKNIAYALMDAASLEPMPLQLMQIVLRHVNTLLTDVNKKVATERKLLSELDNRNKKDTLIQVKSKSIKEHGIAWNDQNLEVTDTIENSGKPVDSDAKTLQLLKTLWEFPKETLSVPDIPEFEPDPFDDAIFTAPTTTVKPENPLDQTSEKKAMISFMKTNDVNYFYGSAIGFLDMIMKKPYDQLQDLLIAFQKTISRRALESNNAVAMNPEITEVLLQYDSLFNDEEGDELLDSVVILHKYSRCVENYDEHAAKLIKRFIYAALAPTVRLCGSYQLKTLIAEINQVYRSNYPNAAVRNLNTTDARNHGDSPHDSAHSYLDLAADVSQLLQTLSLSQSHIIGHSMGGRTGMALALNEPTRVQSLIVVDVSPIIRSPNPVNSSVASLIAAMKKVNFQGTDSGHKARSKARKSLVEAGFDKRSLDFILMSIHERPDKTFAWKYNLDALANSFNKIATFPDELKRKQYTGPTLFIGGGKSDYIRKSDEPAIKELFPQSSLTYIEHVGHNAHFEDPPAFLKIVLDFYAKHL</sequence>
<reference evidence="14 15" key="1">
    <citation type="submission" date="2020-04" db="EMBL/GenBank/DDBJ databases">
        <authorList>
            <person name="Wallbank WR R."/>
            <person name="Pardo Diaz C."/>
            <person name="Kozak K."/>
            <person name="Martin S."/>
            <person name="Jiggins C."/>
            <person name="Moest M."/>
            <person name="Warren A I."/>
            <person name="Byers J.R.P. K."/>
            <person name="Montejo-Kovacevich G."/>
            <person name="Yen C E."/>
        </authorList>
    </citation>
    <scope>NUCLEOTIDE SEQUENCE [LARGE SCALE GENOMIC DNA]</scope>
</reference>
<keyword evidence="15" id="KW-1185">Reference proteome</keyword>
<evidence type="ECO:0000256" key="2">
    <source>
        <dbReference type="ARBA" id="ARBA00022801"/>
    </source>
</evidence>
<comment type="catalytic activity">
    <reaction evidence="11">
        <text>1-octadecanoyl-2-(5Z,8Z,11Z,14Z-eicosatetraenoyl)-sn-glycerol + H2O = 2-(5Z,8Z,11Z,14Z-eicosatetraenoyl)-glycerol + octadecanoate + H(+)</text>
        <dbReference type="Rhea" id="RHEA:38507"/>
        <dbReference type="ChEBI" id="CHEBI:15377"/>
        <dbReference type="ChEBI" id="CHEBI:15378"/>
        <dbReference type="ChEBI" id="CHEBI:25629"/>
        <dbReference type="ChEBI" id="CHEBI:52392"/>
        <dbReference type="ChEBI" id="CHEBI:75728"/>
    </reaction>
</comment>
<evidence type="ECO:0000256" key="8">
    <source>
        <dbReference type="ARBA" id="ARBA00048283"/>
    </source>
</evidence>
<dbReference type="OrthoDB" id="7449645at2759"/>
<evidence type="ECO:0000256" key="1">
    <source>
        <dbReference type="ARBA" id="ARBA00008645"/>
    </source>
</evidence>
<evidence type="ECO:0000256" key="6">
    <source>
        <dbReference type="ARBA" id="ARBA00043742"/>
    </source>
</evidence>
<dbReference type="GO" id="GO:0052689">
    <property type="term" value="F:carboxylic ester hydrolase activity"/>
    <property type="evidence" value="ECO:0007669"/>
    <property type="project" value="TreeGrafter"/>
</dbReference>
<comment type="catalytic activity">
    <reaction evidence="8">
        <text>1-octadecanoyl-2-(4Z,7Z,10Z,13Z,16Z,19Z-docosahexaenoyl)-sn-glycerol + H2O = 2-(4Z,7Z,10Z,13Z,16Z,19Z-docosahexaenoyl)-glycerol + octadecanoate + H(+)</text>
        <dbReference type="Rhea" id="RHEA:77107"/>
        <dbReference type="ChEBI" id="CHEBI:15377"/>
        <dbReference type="ChEBI" id="CHEBI:15378"/>
        <dbReference type="ChEBI" id="CHEBI:25629"/>
        <dbReference type="ChEBI" id="CHEBI:77129"/>
        <dbReference type="ChEBI" id="CHEBI:186738"/>
    </reaction>
</comment>
<comment type="caution">
    <text evidence="14">The sequence shown here is derived from an EMBL/GenBank/DDBJ whole genome shotgun (WGS) entry which is preliminary data.</text>
</comment>
<comment type="catalytic activity">
    <reaction evidence="9">
        <text>1,2-didecanoylglycerol + H2O = decanoylglycerol + decanoate + H(+)</text>
        <dbReference type="Rhea" id="RHEA:48596"/>
        <dbReference type="ChEBI" id="CHEBI:11152"/>
        <dbReference type="ChEBI" id="CHEBI:15377"/>
        <dbReference type="ChEBI" id="CHEBI:15378"/>
        <dbReference type="ChEBI" id="CHEBI:27689"/>
        <dbReference type="ChEBI" id="CHEBI:90605"/>
    </reaction>
</comment>
<evidence type="ECO:0000259" key="13">
    <source>
        <dbReference type="Pfam" id="PF00561"/>
    </source>
</evidence>
<name>A0A8S1B5B2_ARCPL</name>
<dbReference type="Pfam" id="PF00561">
    <property type="entry name" value="Abhydrolase_1"/>
    <property type="match status" value="1"/>
</dbReference>
<dbReference type="EMBL" id="CADEBC010000587">
    <property type="protein sequence ID" value="CAB3256913.1"/>
    <property type="molecule type" value="Genomic_DNA"/>
</dbReference>
<organism evidence="14 15">
    <name type="scientific">Arctia plantaginis</name>
    <name type="common">Wood tiger moth</name>
    <name type="synonym">Phalaena plantaginis</name>
    <dbReference type="NCBI Taxonomy" id="874455"/>
    <lineage>
        <taxon>Eukaryota</taxon>
        <taxon>Metazoa</taxon>
        <taxon>Ecdysozoa</taxon>
        <taxon>Arthropoda</taxon>
        <taxon>Hexapoda</taxon>
        <taxon>Insecta</taxon>
        <taxon>Pterygota</taxon>
        <taxon>Neoptera</taxon>
        <taxon>Endopterygota</taxon>
        <taxon>Lepidoptera</taxon>
        <taxon>Glossata</taxon>
        <taxon>Ditrysia</taxon>
        <taxon>Noctuoidea</taxon>
        <taxon>Erebidae</taxon>
        <taxon>Arctiinae</taxon>
        <taxon>Arctia</taxon>
    </lineage>
</organism>
<evidence type="ECO:0000256" key="7">
    <source>
        <dbReference type="ARBA" id="ARBA00044064"/>
    </source>
</evidence>
<protein>
    <recommendedName>
        <fullName evidence="7">sn-1-specific diacylglycerol lipase ABHD11</fullName>
        <ecNumber evidence="3">3.1.1.116</ecNumber>
    </recommendedName>
    <alternativeName>
        <fullName evidence="4">Alpha/beta hydrolase domain-containing protein 11</fullName>
    </alternativeName>
</protein>
<evidence type="ECO:0000256" key="3">
    <source>
        <dbReference type="ARBA" id="ARBA00026104"/>
    </source>
</evidence>
<dbReference type="PANTHER" id="PTHR46118:SF4">
    <property type="entry name" value="PROTEIN ABHD11"/>
    <property type="match status" value="1"/>
</dbReference>
<evidence type="ECO:0000256" key="12">
    <source>
        <dbReference type="SAM" id="SignalP"/>
    </source>
</evidence>
<dbReference type="InterPro" id="IPR029058">
    <property type="entry name" value="AB_hydrolase_fold"/>
</dbReference>